<dbReference type="Gene3D" id="3.40.50.1110">
    <property type="entry name" value="SGNH hydrolase"/>
    <property type="match status" value="1"/>
</dbReference>
<organism evidence="3 4">
    <name type="scientific">Cellulophaga baltica 18</name>
    <dbReference type="NCBI Taxonomy" id="1348584"/>
    <lineage>
        <taxon>Bacteria</taxon>
        <taxon>Pseudomonadati</taxon>
        <taxon>Bacteroidota</taxon>
        <taxon>Flavobacteriia</taxon>
        <taxon>Flavobacteriales</taxon>
        <taxon>Flavobacteriaceae</taxon>
        <taxon>Cellulophaga</taxon>
    </lineage>
</organism>
<reference evidence="3 4" key="1">
    <citation type="journal article" date="2014" name="Environ. Microbiol.">
        <title>Contrasting genomic patterns and infection strategies of two co-existing Bacteroidetes podovirus genera.</title>
        <authorList>
            <person name="Holmfeldt K."/>
            <person name="Howard-Varona C."/>
            <person name="Solonenko N."/>
            <person name="Sullivan M.B."/>
        </authorList>
    </citation>
    <scope>NUCLEOTIDE SEQUENCE [LARGE SCALE GENOMIC DNA]</scope>
    <source>
        <strain evidence="3 4">18</strain>
    </source>
</reference>
<dbReference type="PANTHER" id="PTHR31988">
    <property type="entry name" value="ESTERASE, PUTATIVE (DUF303)-RELATED"/>
    <property type="match status" value="1"/>
</dbReference>
<name>A0AAU8RZJ5_9FLAO</name>
<evidence type="ECO:0000313" key="4">
    <source>
        <dbReference type="Proteomes" id="UP000030786"/>
    </source>
</evidence>
<dbReference type="EMBL" id="CP009976">
    <property type="protein sequence ID" value="AIZ41404.1"/>
    <property type="molecule type" value="Genomic_DNA"/>
</dbReference>
<dbReference type="Proteomes" id="UP000030786">
    <property type="component" value="Chromosome"/>
</dbReference>
<accession>A0AAU8RZJ5</accession>
<keyword evidence="1" id="KW-0378">Hydrolase</keyword>
<dbReference type="Pfam" id="PF03629">
    <property type="entry name" value="SASA"/>
    <property type="match status" value="1"/>
</dbReference>
<dbReference type="PANTHER" id="PTHR31988:SF19">
    <property type="entry name" value="9-O-ACETYL-N-ACETYLNEURAMINIC ACID DEACETYLASE-RELATED"/>
    <property type="match status" value="1"/>
</dbReference>
<dbReference type="InterPro" id="IPR052940">
    <property type="entry name" value="Carb_Esterase_6"/>
</dbReference>
<proteinExistence type="predicted"/>
<gene>
    <name evidence="3" type="ORF">M666_07360</name>
</gene>
<dbReference type="RefSeq" id="WP_029447169.1">
    <property type="nucleotide sequence ID" value="NZ_CP009976.1"/>
</dbReference>
<feature type="domain" description="Sialate O-acetylesterase" evidence="2">
    <location>
        <begin position="54"/>
        <end position="300"/>
    </location>
</feature>
<dbReference type="InterPro" id="IPR005181">
    <property type="entry name" value="SASA"/>
</dbReference>
<dbReference type="AlphaFoldDB" id="A0AAU8RZJ5"/>
<dbReference type="SUPFAM" id="SSF52266">
    <property type="entry name" value="SGNH hydrolase"/>
    <property type="match status" value="1"/>
</dbReference>
<evidence type="ECO:0000256" key="1">
    <source>
        <dbReference type="ARBA" id="ARBA00022801"/>
    </source>
</evidence>
<sequence>MIHLTTTLQRITFFLGLIFVTHFSFSANKINDLKIQTTTPGDSTKVTPEIDANFHIYLCFGQSNMEGSATIESQDTISNTRFQMLQSLDCPNLNRTKGSWYTAAAPLTQCYTGLSPADYFGKNMIKNLPDSITIAVINVAVGGSDIRLFNKKKYQKFTDTYPEDWFQNKIIDYGGNPYQHLIDLAKKSQKRGIIKGILLHQGETNNGDTKWPTYVKKIYRNMLKDLSLKANQVPLLAGEVVHKDQNGLLAEMNTIIQTLPKSIPTSHVISSRGCGAKSDRTHFNSEGIRELGKRYAIKMLSLQYNLVPAQN</sequence>
<protein>
    <submittedName>
        <fullName evidence="3">Acetyl xylan esterase</fullName>
    </submittedName>
</protein>
<dbReference type="GeneID" id="78060549"/>
<dbReference type="InterPro" id="IPR036514">
    <property type="entry name" value="SGNH_hydro_sf"/>
</dbReference>
<evidence type="ECO:0000313" key="3">
    <source>
        <dbReference type="EMBL" id="AIZ41404.1"/>
    </source>
</evidence>
<dbReference type="GO" id="GO:0016788">
    <property type="term" value="F:hydrolase activity, acting on ester bonds"/>
    <property type="evidence" value="ECO:0007669"/>
    <property type="project" value="UniProtKB-ARBA"/>
</dbReference>
<dbReference type="KEGG" id="cbat:M666_07360"/>
<evidence type="ECO:0000259" key="2">
    <source>
        <dbReference type="Pfam" id="PF03629"/>
    </source>
</evidence>